<reference evidence="2" key="1">
    <citation type="submission" date="2015-07" db="EMBL/GenBank/DDBJ databases">
        <title>Genome sequencing of Sunxiuqinia dokdonensis strain SK.</title>
        <authorList>
            <person name="Ahn S."/>
            <person name="Kim B.-C."/>
        </authorList>
    </citation>
    <scope>NUCLEOTIDE SEQUENCE [LARGE SCALE GENOMIC DNA]</scope>
    <source>
        <strain evidence="2">SK</strain>
    </source>
</reference>
<name>A0A0L8VD99_9BACT</name>
<keyword evidence="2" id="KW-1185">Reference proteome</keyword>
<comment type="caution">
    <text evidence="1">The sequence shown here is derived from an EMBL/GenBank/DDBJ whole genome shotgun (WGS) entry which is preliminary data.</text>
</comment>
<sequence length="49" mass="5573">MQFFFSCFSGLGLMTSSLSLFLCVSRISLFKYGEMGILSYTQMTIIDQE</sequence>
<proteinExistence type="predicted"/>
<protein>
    <submittedName>
        <fullName evidence="1">Uncharacterized protein</fullName>
    </submittedName>
</protein>
<organism evidence="1 2">
    <name type="scientific">Sunxiuqinia dokdonensis</name>
    <dbReference type="NCBI Taxonomy" id="1409788"/>
    <lineage>
        <taxon>Bacteria</taxon>
        <taxon>Pseudomonadati</taxon>
        <taxon>Bacteroidota</taxon>
        <taxon>Bacteroidia</taxon>
        <taxon>Marinilabiliales</taxon>
        <taxon>Prolixibacteraceae</taxon>
        <taxon>Sunxiuqinia</taxon>
    </lineage>
</organism>
<dbReference type="EMBL" id="LGIA01000032">
    <property type="protein sequence ID" value="KOH46333.1"/>
    <property type="molecule type" value="Genomic_DNA"/>
</dbReference>
<dbReference type="Proteomes" id="UP000036958">
    <property type="component" value="Unassembled WGS sequence"/>
</dbReference>
<accession>A0A0L8VD99</accession>
<dbReference type="STRING" id="1409788.NC99_08700"/>
<evidence type="ECO:0000313" key="1">
    <source>
        <dbReference type="EMBL" id="KOH46333.1"/>
    </source>
</evidence>
<gene>
    <name evidence="1" type="ORF">NC99_08700</name>
</gene>
<evidence type="ECO:0000313" key="2">
    <source>
        <dbReference type="Proteomes" id="UP000036958"/>
    </source>
</evidence>
<dbReference type="AlphaFoldDB" id="A0A0L8VD99"/>